<dbReference type="SUPFAM" id="SSF53756">
    <property type="entry name" value="UDP-Glycosyltransferase/glycogen phosphorylase"/>
    <property type="match status" value="1"/>
</dbReference>
<gene>
    <name evidence="8" type="ORF">BGW38_007485</name>
</gene>
<organism evidence="8 9">
    <name type="scientific">Lunasporangiospora selenospora</name>
    <dbReference type="NCBI Taxonomy" id="979761"/>
    <lineage>
        <taxon>Eukaryota</taxon>
        <taxon>Fungi</taxon>
        <taxon>Fungi incertae sedis</taxon>
        <taxon>Mucoromycota</taxon>
        <taxon>Mortierellomycotina</taxon>
        <taxon>Mortierellomycetes</taxon>
        <taxon>Mortierellales</taxon>
        <taxon>Mortierellaceae</taxon>
        <taxon>Lunasporangiospora</taxon>
    </lineage>
</organism>
<keyword evidence="3" id="KW-0808">Transferase</keyword>
<evidence type="ECO:0000256" key="2">
    <source>
        <dbReference type="ARBA" id="ARBA00022676"/>
    </source>
</evidence>
<dbReference type="Proteomes" id="UP000780801">
    <property type="component" value="Unassembled WGS sequence"/>
</dbReference>
<feature type="region of interest" description="Disordered" evidence="5">
    <location>
        <begin position="1"/>
        <end position="95"/>
    </location>
</feature>
<evidence type="ECO:0000256" key="1">
    <source>
        <dbReference type="ARBA" id="ARBA00004602"/>
    </source>
</evidence>
<dbReference type="Gene3D" id="3.40.50.2000">
    <property type="entry name" value="Glycogen Phosphorylase B"/>
    <property type="match status" value="2"/>
</dbReference>
<feature type="compositionally biased region" description="Low complexity" evidence="5">
    <location>
        <begin position="59"/>
        <end position="83"/>
    </location>
</feature>
<feature type="compositionally biased region" description="Polar residues" evidence="5">
    <location>
        <begin position="86"/>
        <end position="95"/>
    </location>
</feature>
<comment type="caution">
    <text evidence="8">The sequence shown here is derived from an EMBL/GenBank/DDBJ whole genome shotgun (WGS) entry which is preliminary data.</text>
</comment>
<proteinExistence type="predicted"/>
<keyword evidence="6" id="KW-1133">Transmembrane helix</keyword>
<dbReference type="EMBL" id="JAABOA010000495">
    <property type="protein sequence ID" value="KAF9584125.1"/>
    <property type="molecule type" value="Genomic_DNA"/>
</dbReference>
<dbReference type="Pfam" id="PF13692">
    <property type="entry name" value="Glyco_trans_1_4"/>
    <property type="match status" value="1"/>
</dbReference>
<comment type="subcellular location">
    <subcellularLocation>
        <location evidence="1">Plastid</location>
        <location evidence="1">Amyloplast</location>
    </subcellularLocation>
</comment>
<evidence type="ECO:0000256" key="5">
    <source>
        <dbReference type="SAM" id="MobiDB-lite"/>
    </source>
</evidence>
<dbReference type="Pfam" id="PF08323">
    <property type="entry name" value="Glyco_transf_5"/>
    <property type="match status" value="1"/>
</dbReference>
<feature type="non-terminal residue" evidence="8">
    <location>
        <position position="1"/>
    </location>
</feature>
<reference evidence="8" key="1">
    <citation type="journal article" date="2020" name="Fungal Divers.">
        <title>Resolving the Mortierellaceae phylogeny through synthesis of multi-gene phylogenetics and phylogenomics.</title>
        <authorList>
            <person name="Vandepol N."/>
            <person name="Liber J."/>
            <person name="Desiro A."/>
            <person name="Na H."/>
            <person name="Kennedy M."/>
            <person name="Barry K."/>
            <person name="Grigoriev I.V."/>
            <person name="Miller A.N."/>
            <person name="O'Donnell K."/>
            <person name="Stajich J.E."/>
            <person name="Bonito G."/>
        </authorList>
    </citation>
    <scope>NUCLEOTIDE SEQUENCE</scope>
    <source>
        <strain evidence="8">KOD1015</strain>
    </source>
</reference>
<dbReference type="InterPro" id="IPR013534">
    <property type="entry name" value="Starch_synth_cat_dom"/>
</dbReference>
<feature type="region of interest" description="Disordered" evidence="5">
    <location>
        <begin position="526"/>
        <end position="558"/>
    </location>
</feature>
<feature type="domain" description="Starch synthase catalytic" evidence="7">
    <location>
        <begin position="194"/>
        <end position="484"/>
    </location>
</feature>
<evidence type="ECO:0000256" key="3">
    <source>
        <dbReference type="ARBA" id="ARBA00022679"/>
    </source>
</evidence>
<keyword evidence="4" id="KW-0035">Amyloplast</keyword>
<dbReference type="GO" id="GO:0016757">
    <property type="term" value="F:glycosyltransferase activity"/>
    <property type="evidence" value="ECO:0007669"/>
    <property type="project" value="UniProtKB-KW"/>
</dbReference>
<dbReference type="PANTHER" id="PTHR45825:SF11">
    <property type="entry name" value="ALPHA AMYLASE DOMAIN-CONTAINING PROTEIN"/>
    <property type="match status" value="1"/>
</dbReference>
<dbReference type="AlphaFoldDB" id="A0A9P6KGU7"/>
<name>A0A9P6KGU7_9FUNG</name>
<dbReference type="PANTHER" id="PTHR45825">
    <property type="entry name" value="GRANULE-BOUND STARCH SYNTHASE 1, CHLOROPLASTIC/AMYLOPLASTIC"/>
    <property type="match status" value="1"/>
</dbReference>
<feature type="transmembrane region" description="Helical" evidence="6">
    <location>
        <begin position="135"/>
        <end position="159"/>
    </location>
</feature>
<feature type="compositionally biased region" description="Polar residues" evidence="5">
    <location>
        <begin position="1"/>
        <end position="14"/>
    </location>
</feature>
<keyword evidence="9" id="KW-1185">Reference proteome</keyword>
<keyword evidence="2" id="KW-0328">Glycosyltransferase</keyword>
<evidence type="ECO:0000313" key="8">
    <source>
        <dbReference type="EMBL" id="KAF9584125.1"/>
    </source>
</evidence>
<feature type="compositionally biased region" description="Polar residues" evidence="5">
    <location>
        <begin position="24"/>
        <end position="57"/>
    </location>
</feature>
<evidence type="ECO:0000256" key="6">
    <source>
        <dbReference type="SAM" id="Phobius"/>
    </source>
</evidence>
<dbReference type="OrthoDB" id="512920at2759"/>
<accession>A0A9P6KGU7</accession>
<evidence type="ECO:0000259" key="7">
    <source>
        <dbReference type="Pfam" id="PF08323"/>
    </source>
</evidence>
<sequence length="793" mass="87675">MLQRTSSFPSNNAGHLSDTPANAAYQNHHSPSSSLLSRVNTASRPGSPSGSVATTIGVSHHSANTSPHTNSNSSSGPSGLSGSYDPVSTKSEPFTDNSLDPMLDYSFSVGNKGALKRPRFGGVLAGSKKWKWWDYLVTMLLAFVVIEAIVLLVGSRYLYSLPDQIQIDSRDFRKVAYQGLIVDPAATYKKQIQVYHITKEFGPTSMGGLGMVVTALAVAQQRARAQKINVVLPYYSFLNQIKGLDIKNEVSLPIEVKDKYGRYQNVIFNVHKFKYAVPSKPSDYENDKRTITPVTVWLIGPGDAYPYSLAFQASSLNDIYSSPSGLPQEWKDLYFSKAAAAFIQHKNKNNDVSLFATTTTRVIDVVHAHGATNAMVLHYLQQSIDRRTMGEEPPALIYTLHDYLDELQHSYETVNVQKFMDRRVQSDDDEEDMYFQMNGISPYCHGYRMFTSALGIDLADAVTFVSKTLAKEIVEGRMDFHLKELVLGSILNQAEKNLFIGITNGIDFGRLNPWTMSQLRQHELAFPSTEDEGSSMSTEGDEGNGGAPTGMGSPNPTIRSAKEAAKHYLYTKGFLTEQDLSRPLVLYIGRFQYNKGLEFFATATSAITKMGGVFVIMGQPNNYPLSSLTNLGRMFKGSVRVISDAQTQDEWGVYWRTAADFVFVPSLTESFGLVAAEGLLFGSAVISSGVGGLSEFLIDRPSAAGSTYPVEDDLNAYLPLDQQVAVLPRGERFNSYLFDVYDTDAHSQLTTAINDAIQEWKRLQRVPEEHEKFLTRLVSSALALGSSQWTHRP</sequence>
<evidence type="ECO:0000256" key="4">
    <source>
        <dbReference type="ARBA" id="ARBA00023234"/>
    </source>
</evidence>
<keyword evidence="4" id="KW-0934">Plastid</keyword>
<evidence type="ECO:0000313" key="9">
    <source>
        <dbReference type="Proteomes" id="UP000780801"/>
    </source>
</evidence>
<protein>
    <recommendedName>
        <fullName evidence="7">Starch synthase catalytic domain-containing protein</fullName>
    </recommendedName>
</protein>
<keyword evidence="6" id="KW-0472">Membrane</keyword>
<keyword evidence="6" id="KW-0812">Transmembrane</keyword>